<evidence type="ECO:0000256" key="1">
    <source>
        <dbReference type="ARBA" id="ARBA00004123"/>
    </source>
</evidence>
<gene>
    <name evidence="6" type="ORF">ACHAWO_010856</name>
</gene>
<dbReference type="InterPro" id="IPR039924">
    <property type="entry name" value="ICln/Lot5/Saf5"/>
</dbReference>
<keyword evidence="4" id="KW-0539">Nucleus</keyword>
<evidence type="ECO:0000256" key="4">
    <source>
        <dbReference type="ARBA" id="ARBA00023242"/>
    </source>
</evidence>
<dbReference type="EMBL" id="JALLPJ020000230">
    <property type="protein sequence ID" value="KAL3798112.1"/>
    <property type="molecule type" value="Genomic_DNA"/>
</dbReference>
<dbReference type="InterPro" id="IPR011993">
    <property type="entry name" value="PH-like_dom_sf"/>
</dbReference>
<keyword evidence="7" id="KW-1185">Reference proteome</keyword>
<dbReference type="GO" id="GO:0005634">
    <property type="term" value="C:nucleus"/>
    <property type="evidence" value="ECO:0007669"/>
    <property type="project" value="UniProtKB-SubCell"/>
</dbReference>
<protein>
    <submittedName>
        <fullName evidence="6">Uncharacterized protein</fullName>
    </submittedName>
</protein>
<dbReference type="AlphaFoldDB" id="A0ABD3QDC2"/>
<evidence type="ECO:0000313" key="6">
    <source>
        <dbReference type="EMBL" id="KAL3798112.1"/>
    </source>
</evidence>
<reference evidence="6 7" key="1">
    <citation type="submission" date="2024-10" db="EMBL/GenBank/DDBJ databases">
        <title>Updated reference genomes for cyclostephanoid diatoms.</title>
        <authorList>
            <person name="Roberts W.R."/>
            <person name="Alverson A.J."/>
        </authorList>
    </citation>
    <scope>NUCLEOTIDE SEQUENCE [LARGE SCALE GENOMIC DNA]</scope>
    <source>
        <strain evidence="6 7">AJA010-31</strain>
    </source>
</reference>
<dbReference type="Pfam" id="PF03517">
    <property type="entry name" value="Voldacs"/>
    <property type="match status" value="1"/>
</dbReference>
<feature type="region of interest" description="Disordered" evidence="5">
    <location>
        <begin position="1"/>
        <end position="25"/>
    </location>
</feature>
<evidence type="ECO:0000313" key="7">
    <source>
        <dbReference type="Proteomes" id="UP001530400"/>
    </source>
</evidence>
<dbReference type="Proteomes" id="UP001530400">
    <property type="component" value="Unassembled WGS sequence"/>
</dbReference>
<sequence>MAATTTPMHEKIRSSLPPLDPNGQPFSMMLRGTLAELGELRSLLMDKSTREQVKQTADDVLEDAEQLDNIGLLAANEEGGTVQTENNIPLMGVEVNNVSSKRRRDGADCDEDEEYSCVSDVTIEDLLVFLPSIQCNCPTWDMKNVQGDLVITSIRVLFIASTDTNSDDCNDVAIDGRCIALHALDSESSDEEQTNSLSHVYCQLSDPACESNDVAGSTMGFGTSANVMDENASECDDEAEENEEDMSDDNGVIELYFKPIICEHVADKEQHAEVCQKLFDALTKLASLNPVDDSDGGGGGLFNMLSLLAGMEEGMFGGNAESDDDEMVIRFGGSGNNFVEDDDGSDGAPENERQAMLDRLDNILVVPPEYEIPSEEDEGQFDDAEDDEDLL</sequence>
<feature type="compositionally biased region" description="Acidic residues" evidence="5">
    <location>
        <begin position="372"/>
        <end position="391"/>
    </location>
</feature>
<comment type="subcellular location">
    <subcellularLocation>
        <location evidence="2">Cytoplasm</location>
    </subcellularLocation>
    <subcellularLocation>
        <location evidence="1">Nucleus</location>
    </subcellularLocation>
</comment>
<evidence type="ECO:0000256" key="3">
    <source>
        <dbReference type="ARBA" id="ARBA00022490"/>
    </source>
</evidence>
<accession>A0ABD3QDC2</accession>
<evidence type="ECO:0000256" key="5">
    <source>
        <dbReference type="SAM" id="MobiDB-lite"/>
    </source>
</evidence>
<evidence type="ECO:0000256" key="2">
    <source>
        <dbReference type="ARBA" id="ARBA00004496"/>
    </source>
</evidence>
<keyword evidence="3" id="KW-0963">Cytoplasm</keyword>
<dbReference type="GO" id="GO:0005737">
    <property type="term" value="C:cytoplasm"/>
    <property type="evidence" value="ECO:0007669"/>
    <property type="project" value="UniProtKB-SubCell"/>
</dbReference>
<feature type="region of interest" description="Disordered" evidence="5">
    <location>
        <begin position="368"/>
        <end position="391"/>
    </location>
</feature>
<name>A0ABD3QDC2_9STRA</name>
<proteinExistence type="predicted"/>
<dbReference type="Gene3D" id="2.30.29.30">
    <property type="entry name" value="Pleckstrin-homology domain (PH domain)/Phosphotyrosine-binding domain (PTB)"/>
    <property type="match status" value="1"/>
</dbReference>
<organism evidence="6 7">
    <name type="scientific">Cyclotella atomus</name>
    <dbReference type="NCBI Taxonomy" id="382360"/>
    <lineage>
        <taxon>Eukaryota</taxon>
        <taxon>Sar</taxon>
        <taxon>Stramenopiles</taxon>
        <taxon>Ochrophyta</taxon>
        <taxon>Bacillariophyta</taxon>
        <taxon>Coscinodiscophyceae</taxon>
        <taxon>Thalassiosirophycidae</taxon>
        <taxon>Stephanodiscales</taxon>
        <taxon>Stephanodiscaceae</taxon>
        <taxon>Cyclotella</taxon>
    </lineage>
</organism>
<comment type="caution">
    <text evidence="6">The sequence shown here is derived from an EMBL/GenBank/DDBJ whole genome shotgun (WGS) entry which is preliminary data.</text>
</comment>